<comment type="caution">
    <text evidence="3">The sequence shown here is derived from an EMBL/GenBank/DDBJ whole genome shotgun (WGS) entry which is preliminary data.</text>
</comment>
<proteinExistence type="predicted"/>
<dbReference type="Pfam" id="PF12849">
    <property type="entry name" value="PBP_like_2"/>
    <property type="match status" value="1"/>
</dbReference>
<gene>
    <name evidence="3" type="ORF">CH339_11445</name>
</gene>
<dbReference type="Proteomes" id="UP000249299">
    <property type="component" value="Unassembled WGS sequence"/>
</dbReference>
<sequence length="367" mass="38858">MAAVIHQISPSDDLHITGRGHVKFNTYASVAAFAIAGVLATGAAEARDQIQIAGSSTVLPYASIVAEAFGENTDFPTPVVESGGSSAGLKKFCTGVGENTIDIANASRKIKDKEVKTCAENGVSDIIEVRIGYDGIVFASDINGNSFAFTPTDWYKALSDKVVVDGKIVDNPNKTWKDVNGDFPAQPIMAFVPGTKHGTREVFEEKVILAGCEATGDFEAFKAANGDDKKAAEKACIALRTDGLSVDIDGDYTETLARIDSNKDGIGVFGLAFYENNTDKLQVATMSGIQPSTETIASGEYPVSRPLFFYIKKAHIGVIPGLKEYAEFFVSDEIAGPSGPLAQYGLVADPELAQTQEAVTAETTMGN</sequence>
<keyword evidence="4" id="KW-1185">Reference proteome</keyword>
<protein>
    <submittedName>
        <fullName evidence="3">Phosphonate ABC transporter substrate-binding protein</fullName>
    </submittedName>
</protein>
<evidence type="ECO:0000313" key="3">
    <source>
        <dbReference type="EMBL" id="RAI27119.1"/>
    </source>
</evidence>
<dbReference type="Gene3D" id="3.40.190.10">
    <property type="entry name" value="Periplasmic binding protein-like II"/>
    <property type="match status" value="2"/>
</dbReference>
<dbReference type="OrthoDB" id="9790048at2"/>
<dbReference type="SUPFAM" id="SSF53850">
    <property type="entry name" value="Periplasmic binding protein-like II"/>
    <property type="match status" value="1"/>
</dbReference>
<dbReference type="InterPro" id="IPR024370">
    <property type="entry name" value="PBP_domain"/>
</dbReference>
<dbReference type="AlphaFoldDB" id="A0A327JLA6"/>
<accession>A0A327JLA6</accession>
<evidence type="ECO:0000313" key="4">
    <source>
        <dbReference type="Proteomes" id="UP000249299"/>
    </source>
</evidence>
<keyword evidence="1" id="KW-0732">Signal</keyword>
<evidence type="ECO:0000259" key="2">
    <source>
        <dbReference type="Pfam" id="PF12849"/>
    </source>
</evidence>
<name>A0A327JLA6_9HYPH</name>
<organism evidence="3 4">
    <name type="scientific">Rhodobium orientis</name>
    <dbReference type="NCBI Taxonomy" id="34017"/>
    <lineage>
        <taxon>Bacteria</taxon>
        <taxon>Pseudomonadati</taxon>
        <taxon>Pseudomonadota</taxon>
        <taxon>Alphaproteobacteria</taxon>
        <taxon>Hyphomicrobiales</taxon>
        <taxon>Rhodobiaceae</taxon>
        <taxon>Rhodobium</taxon>
    </lineage>
</organism>
<dbReference type="PANTHER" id="PTHR30570:SF1">
    <property type="entry name" value="PHOSPHATE-BINDING PROTEIN PSTS"/>
    <property type="match status" value="1"/>
</dbReference>
<evidence type="ECO:0000256" key="1">
    <source>
        <dbReference type="ARBA" id="ARBA00022729"/>
    </source>
</evidence>
<dbReference type="EMBL" id="NPEV01000022">
    <property type="protein sequence ID" value="RAI27119.1"/>
    <property type="molecule type" value="Genomic_DNA"/>
</dbReference>
<dbReference type="InterPro" id="IPR050811">
    <property type="entry name" value="Phosphate_ABC_transporter"/>
</dbReference>
<feature type="domain" description="PBP" evidence="2">
    <location>
        <begin position="41"/>
        <end position="333"/>
    </location>
</feature>
<dbReference type="PANTHER" id="PTHR30570">
    <property type="entry name" value="PERIPLASMIC PHOSPHATE BINDING COMPONENT OF PHOSPHATE ABC TRANSPORTER"/>
    <property type="match status" value="1"/>
</dbReference>
<reference evidence="3 4" key="1">
    <citation type="submission" date="2017-07" db="EMBL/GenBank/DDBJ databases">
        <title>Draft Genome Sequences of Select Purple Nonsulfur Bacteria.</title>
        <authorList>
            <person name="Lasarre B."/>
            <person name="Mckinlay J.B."/>
        </authorList>
    </citation>
    <scope>NUCLEOTIDE SEQUENCE [LARGE SCALE GENOMIC DNA]</scope>
    <source>
        <strain evidence="3 4">DSM 11290</strain>
    </source>
</reference>